<dbReference type="SUPFAM" id="SSF56112">
    <property type="entry name" value="Protein kinase-like (PK-like)"/>
    <property type="match status" value="1"/>
</dbReference>
<dbReference type="GO" id="GO:0004672">
    <property type="term" value="F:protein kinase activity"/>
    <property type="evidence" value="ECO:0007669"/>
    <property type="project" value="InterPro"/>
</dbReference>
<keyword evidence="3" id="KW-0963">Cytoplasm</keyword>
<dbReference type="Gene3D" id="3.90.70.130">
    <property type="match status" value="1"/>
</dbReference>
<evidence type="ECO:0000313" key="12">
    <source>
        <dbReference type="Proteomes" id="UP000678499"/>
    </source>
</evidence>
<feature type="domain" description="Protein kinase" evidence="10">
    <location>
        <begin position="587"/>
        <end position="892"/>
    </location>
</feature>
<evidence type="ECO:0000256" key="1">
    <source>
        <dbReference type="ARBA" id="ARBA00004496"/>
    </source>
</evidence>
<evidence type="ECO:0000256" key="9">
    <source>
        <dbReference type="SAM" id="MobiDB-lite"/>
    </source>
</evidence>
<protein>
    <recommendedName>
        <fullName evidence="10">Protein kinase domain-containing protein</fullName>
    </recommendedName>
</protein>
<keyword evidence="8" id="KW-0788">Thiol protease</keyword>
<evidence type="ECO:0000256" key="6">
    <source>
        <dbReference type="ARBA" id="ARBA00022786"/>
    </source>
</evidence>
<evidence type="ECO:0000256" key="7">
    <source>
        <dbReference type="ARBA" id="ARBA00022801"/>
    </source>
</evidence>
<dbReference type="Proteomes" id="UP000678499">
    <property type="component" value="Unassembled WGS sequence"/>
</dbReference>
<organism evidence="11">
    <name type="scientific">Notodromas monacha</name>
    <dbReference type="NCBI Taxonomy" id="399045"/>
    <lineage>
        <taxon>Eukaryota</taxon>
        <taxon>Metazoa</taxon>
        <taxon>Ecdysozoa</taxon>
        <taxon>Arthropoda</taxon>
        <taxon>Crustacea</taxon>
        <taxon>Oligostraca</taxon>
        <taxon>Ostracoda</taxon>
        <taxon>Podocopa</taxon>
        <taxon>Podocopida</taxon>
        <taxon>Cypridocopina</taxon>
        <taxon>Cypridoidea</taxon>
        <taxon>Cyprididae</taxon>
        <taxon>Notodromas</taxon>
    </lineage>
</organism>
<dbReference type="InterPro" id="IPR001245">
    <property type="entry name" value="Ser-Thr/Tyr_kinase_cat_dom"/>
</dbReference>
<evidence type="ECO:0000259" key="10">
    <source>
        <dbReference type="PROSITE" id="PS50011"/>
    </source>
</evidence>
<dbReference type="PANTHER" id="PTHR48153">
    <property type="entry name" value="UFM1-SPECIFIC PROTEASE 2"/>
    <property type="match status" value="1"/>
</dbReference>
<reference evidence="11" key="1">
    <citation type="submission" date="2020-11" db="EMBL/GenBank/DDBJ databases">
        <authorList>
            <person name="Tran Van P."/>
        </authorList>
    </citation>
    <scope>NUCLEOTIDE SEQUENCE</scope>
</reference>
<dbReference type="EMBL" id="CAJPEX010000382">
    <property type="protein sequence ID" value="CAG0915400.1"/>
    <property type="molecule type" value="Genomic_DNA"/>
</dbReference>
<dbReference type="GO" id="GO:0006508">
    <property type="term" value="P:proteolysis"/>
    <property type="evidence" value="ECO:0007669"/>
    <property type="project" value="UniProtKB-KW"/>
</dbReference>
<evidence type="ECO:0000256" key="5">
    <source>
        <dbReference type="ARBA" id="ARBA00022670"/>
    </source>
</evidence>
<dbReference type="EMBL" id="OA882419">
    <property type="protein sequence ID" value="CAD7275248.1"/>
    <property type="molecule type" value="Genomic_DNA"/>
</dbReference>
<dbReference type="Gene3D" id="1.10.510.10">
    <property type="entry name" value="Transferase(Phosphotransferase) domain 1"/>
    <property type="match status" value="1"/>
</dbReference>
<dbReference type="OrthoDB" id="1034557at2759"/>
<dbReference type="Pfam" id="PF07714">
    <property type="entry name" value="PK_Tyr_Ser-Thr"/>
    <property type="match status" value="1"/>
</dbReference>
<dbReference type="InterPro" id="IPR049387">
    <property type="entry name" value="UFSP2-like_2nd"/>
</dbReference>
<dbReference type="PANTHER" id="PTHR48153:SF2">
    <property type="entry name" value="UFM1-SPECIFIC PROTEASE 2"/>
    <property type="match status" value="1"/>
</dbReference>
<keyword evidence="6" id="KW-0833">Ubl conjugation pathway</keyword>
<proteinExistence type="inferred from homology"/>
<dbReference type="InterPro" id="IPR012462">
    <property type="entry name" value="UFSP1/2_DUB_cat"/>
</dbReference>
<sequence>MKFTLSQEILEIFLKEAKHRTVEAVLFGSPIVREKENGEDQSIVSTWAWAVSGVSQGTDSPTECYDFGDFWSAPKLDNLQNAFKNVTRALPGGWVVTGFIVSPEYDALQRSLEFRDACKEWNPHCQIKCQLVLQSMAPSEDGGTPEYLSFCLDGESNLEPCDSSKTPLVIQPIAETMMELKLFRIRGRLPLSYHVSDGTTTLWEEAEYLRNRILSNSTAFVVDHCPSIVIKSSIRESAEQLDDTKVRGIWKEILKAREEKDELVAKHQEGNFDCTLDLSLVQNVGEDATYNENVLHAPSIKQEVGVKNGVSLHIEVDCLAIIPLDTLCMMLPPILRHSIAHQLKRAVFWLGKAAKSSGIEFKQIQKLKTVHVIAGSLNFPVTLMFPIGVEENHPALVAFREALHDAFLLPADHPIFRCGNKHYFFDDLGAVGKLMNPHAGISSCDDKVNDDGWGCAYRSLQTLASWIRMEGYSTKEVPTIRDIQQCLVDIGDKPPKFVGSRMWIGSTEVGFVLEKWFGITHKISHVSSGADMISKARELKRHFETQGSPVMIGGGDLAHTILGVQFNEDTGDDVETELKGFYVLDNFRVLEMNDKGEGNIAESAEDGEESDDGETVEESPCGRWLKRREEVHQRNVPGIDNAFLAMDSEDGVEVVWNEILFDELIEMENQEAKLRRIFDNLIELEHPNIVKFHKYWLDKRQESPRVVFISEYMPSGSLKQFLKRTKSNLKRLSLQSWKRWCTQITSALSFLHSFSPPIIHGNLNCDTIFIQHNGLIKIGSVAPDASNTFVKTRLDLTKNRHCVPPEYVTECVMTTAGDIYSFGVCALEMAVFEIQSQGSIQDDCHIDKGVLDALDSLREEGNPLQLDFLQRCLRTVPGERISARELLFHPMLFEVHPLKLLAAHCLVHSSDFSSESVTEVAIQSKYGQDRILAEFRCGNGNVQQFRLSDFPVGEKLETFMEDVQFGIYPLTAFACELPCFRRQSSEQIPSPESEGTIVGGCGSTVGVGGSGAIMKSEGSAALTRNNSFASDVSPSREKALDFELRRVVNMLCTIKTNLADGDASSKPAFSLSILLRMEDKMNRQLMCDLKEDDTAESLASDLVRHSLVCRDDEPVLRGLIAEMMETLASGCSSSASAILDRTDIPISFFESGLMKDILVPIGPSGPDCQASRMNSANSPGRLLMAASEHSSN</sequence>
<evidence type="ECO:0000313" key="11">
    <source>
        <dbReference type="EMBL" id="CAD7275248.1"/>
    </source>
</evidence>
<accession>A0A7R9GAL8</accession>
<comment type="similarity">
    <text evidence="2">Belongs to the peptidase C78 family.</text>
</comment>
<dbReference type="Gene3D" id="3.30.200.20">
    <property type="entry name" value="Phosphorylase Kinase, domain 1"/>
    <property type="match status" value="1"/>
</dbReference>
<evidence type="ECO:0000256" key="4">
    <source>
        <dbReference type="ARBA" id="ARBA00022553"/>
    </source>
</evidence>
<keyword evidence="5" id="KW-0645">Protease</keyword>
<keyword evidence="7" id="KW-0378">Hydrolase</keyword>
<dbReference type="InterPro" id="IPR011009">
    <property type="entry name" value="Kinase-like_dom_sf"/>
</dbReference>
<evidence type="ECO:0000256" key="8">
    <source>
        <dbReference type="ARBA" id="ARBA00022807"/>
    </source>
</evidence>
<dbReference type="Pfam" id="PF20908">
    <property type="entry name" value="UfSP2_N"/>
    <property type="match status" value="1"/>
</dbReference>
<evidence type="ECO:0000256" key="2">
    <source>
        <dbReference type="ARBA" id="ARBA00008552"/>
    </source>
</evidence>
<dbReference type="GO" id="GO:0071567">
    <property type="term" value="F:deUFMylase activity"/>
    <property type="evidence" value="ECO:0007669"/>
    <property type="project" value="UniProtKB-ARBA"/>
</dbReference>
<comment type="subcellular location">
    <subcellularLocation>
        <location evidence="1">Cytoplasm</location>
    </subcellularLocation>
</comment>
<name>A0A7R9GAL8_9CRUS</name>
<keyword evidence="4" id="KW-0597">Phosphoprotein</keyword>
<dbReference type="Pfam" id="PF07910">
    <property type="entry name" value="Peptidase_C78"/>
    <property type="match status" value="1"/>
</dbReference>
<dbReference type="PROSITE" id="PS50011">
    <property type="entry name" value="PROTEIN_KINASE_DOM"/>
    <property type="match status" value="1"/>
</dbReference>
<gene>
    <name evidence="11" type="ORF">NMOB1V02_LOCUS3047</name>
</gene>
<dbReference type="FunFam" id="3.30.200.20:FF:000098">
    <property type="entry name" value="Nuclear receptor-binding protein 1"/>
    <property type="match status" value="1"/>
</dbReference>
<dbReference type="InterPro" id="IPR000719">
    <property type="entry name" value="Prot_kinase_dom"/>
</dbReference>
<dbReference type="GO" id="GO:0005524">
    <property type="term" value="F:ATP binding"/>
    <property type="evidence" value="ECO:0007669"/>
    <property type="project" value="InterPro"/>
</dbReference>
<feature type="compositionally biased region" description="Acidic residues" evidence="9">
    <location>
        <begin position="603"/>
        <end position="617"/>
    </location>
</feature>
<dbReference type="AlphaFoldDB" id="A0A7R9GAL8"/>
<keyword evidence="12" id="KW-1185">Reference proteome</keyword>
<evidence type="ECO:0000256" key="3">
    <source>
        <dbReference type="ARBA" id="ARBA00022490"/>
    </source>
</evidence>
<feature type="region of interest" description="Disordered" evidence="9">
    <location>
        <begin position="600"/>
        <end position="620"/>
    </location>
</feature>
<dbReference type="GO" id="GO:0005737">
    <property type="term" value="C:cytoplasm"/>
    <property type="evidence" value="ECO:0007669"/>
    <property type="project" value="UniProtKB-SubCell"/>
</dbReference>